<dbReference type="EMBL" id="QGKX02002183">
    <property type="protein sequence ID" value="KAF3486887.1"/>
    <property type="molecule type" value="Genomic_DNA"/>
</dbReference>
<evidence type="ECO:0000313" key="2">
    <source>
        <dbReference type="Proteomes" id="UP000712600"/>
    </source>
</evidence>
<comment type="caution">
    <text evidence="1">The sequence shown here is derived from an EMBL/GenBank/DDBJ whole genome shotgun (WGS) entry which is preliminary data.</text>
</comment>
<dbReference type="AlphaFoldDB" id="A0A8S9N0Q6"/>
<reference evidence="1" key="1">
    <citation type="submission" date="2019-12" db="EMBL/GenBank/DDBJ databases">
        <title>Genome sequencing and annotation of Brassica cretica.</title>
        <authorList>
            <person name="Studholme D.J."/>
            <person name="Sarris P."/>
        </authorList>
    </citation>
    <scope>NUCLEOTIDE SEQUENCE</scope>
    <source>
        <strain evidence="1">PFS-109/04</strain>
        <tissue evidence="1">Leaf</tissue>
    </source>
</reference>
<evidence type="ECO:0000313" key="1">
    <source>
        <dbReference type="EMBL" id="KAF3486887.1"/>
    </source>
</evidence>
<gene>
    <name evidence="1" type="ORF">F2Q69_00053027</name>
</gene>
<name>A0A8S9N0Q6_BRACR</name>
<dbReference type="Proteomes" id="UP000712600">
    <property type="component" value="Unassembled WGS sequence"/>
</dbReference>
<organism evidence="1 2">
    <name type="scientific">Brassica cretica</name>
    <name type="common">Mustard</name>
    <dbReference type="NCBI Taxonomy" id="69181"/>
    <lineage>
        <taxon>Eukaryota</taxon>
        <taxon>Viridiplantae</taxon>
        <taxon>Streptophyta</taxon>
        <taxon>Embryophyta</taxon>
        <taxon>Tracheophyta</taxon>
        <taxon>Spermatophyta</taxon>
        <taxon>Magnoliopsida</taxon>
        <taxon>eudicotyledons</taxon>
        <taxon>Gunneridae</taxon>
        <taxon>Pentapetalae</taxon>
        <taxon>rosids</taxon>
        <taxon>malvids</taxon>
        <taxon>Brassicales</taxon>
        <taxon>Brassicaceae</taxon>
        <taxon>Brassiceae</taxon>
        <taxon>Brassica</taxon>
    </lineage>
</organism>
<protein>
    <submittedName>
        <fullName evidence="1">Uncharacterized protein</fullName>
    </submittedName>
</protein>
<accession>A0A8S9N0Q6</accession>
<proteinExistence type="predicted"/>
<sequence length="130" mass="14637">MNSRSSKSESKINQVFVGQQKMAVYFVWKIGSIYSELTKKFESLSDHVNMLDNQVAQTVDSFKREEGFIPRKTNTNPRCTASVVTLRSGKQLAPNLGKGITIDEFIELENDGDACGNRNSHCRFPFKLGK</sequence>